<name>A0A518BXB7_9BACT</name>
<dbReference type="PANTHER" id="PTHR42663">
    <property type="entry name" value="HYDROLASE C777.06C-RELATED-RELATED"/>
    <property type="match status" value="1"/>
</dbReference>
<dbReference type="AlphaFoldDB" id="A0A518BXB7"/>
<gene>
    <name evidence="2" type="primary">phnP</name>
    <name evidence="2" type="ORF">Pan265_14580</name>
</gene>
<dbReference type="GO" id="GO:0103043">
    <property type="term" value="F:phosphoribosyl 1,2-cyclic phosphate phosphodiesterase activity"/>
    <property type="evidence" value="ECO:0007669"/>
    <property type="project" value="UniProtKB-EC"/>
</dbReference>
<dbReference type="InterPro" id="IPR036866">
    <property type="entry name" value="RibonucZ/Hydroxyglut_hydro"/>
</dbReference>
<dbReference type="Proteomes" id="UP000320386">
    <property type="component" value="Chromosome"/>
</dbReference>
<dbReference type="KEGG" id="mcad:Pan265_14580"/>
<reference evidence="2 3" key="1">
    <citation type="submission" date="2019-02" db="EMBL/GenBank/DDBJ databases">
        <title>Deep-cultivation of Planctomycetes and their phenomic and genomic characterization uncovers novel biology.</title>
        <authorList>
            <person name="Wiegand S."/>
            <person name="Jogler M."/>
            <person name="Boedeker C."/>
            <person name="Pinto D."/>
            <person name="Vollmers J."/>
            <person name="Rivas-Marin E."/>
            <person name="Kohn T."/>
            <person name="Peeters S.H."/>
            <person name="Heuer A."/>
            <person name="Rast P."/>
            <person name="Oberbeckmann S."/>
            <person name="Bunk B."/>
            <person name="Jeske O."/>
            <person name="Meyerdierks A."/>
            <person name="Storesund J.E."/>
            <person name="Kallscheuer N."/>
            <person name="Luecker S."/>
            <person name="Lage O.M."/>
            <person name="Pohl T."/>
            <person name="Merkel B.J."/>
            <person name="Hornburger P."/>
            <person name="Mueller R.-W."/>
            <person name="Bruemmer F."/>
            <person name="Labrenz M."/>
            <person name="Spormann A.M."/>
            <person name="Op den Camp H."/>
            <person name="Overmann J."/>
            <person name="Amann R."/>
            <person name="Jetten M.S.M."/>
            <person name="Mascher T."/>
            <person name="Medema M.H."/>
            <person name="Devos D.P."/>
            <person name="Kaster A.-K."/>
            <person name="Ovreas L."/>
            <person name="Rohde M."/>
            <person name="Galperin M.Y."/>
            <person name="Jogler C."/>
        </authorList>
    </citation>
    <scope>NUCLEOTIDE SEQUENCE [LARGE SCALE GENOMIC DNA]</scope>
    <source>
        <strain evidence="2 3">Pan265</strain>
    </source>
</reference>
<dbReference type="CDD" id="cd16279">
    <property type="entry name" value="metallo-hydrolase-like_MBL-fold"/>
    <property type="match status" value="1"/>
</dbReference>
<keyword evidence="3" id="KW-1185">Reference proteome</keyword>
<evidence type="ECO:0000259" key="1">
    <source>
        <dbReference type="SMART" id="SM00849"/>
    </source>
</evidence>
<protein>
    <submittedName>
        <fullName evidence="2">Phosphoribosyl 1,2-cyclic phosphodiesterase</fullName>
        <ecNumber evidence="2">3.1.4.55</ecNumber>
    </submittedName>
</protein>
<dbReference type="EMBL" id="CP036280">
    <property type="protein sequence ID" value="QDU71606.1"/>
    <property type="molecule type" value="Genomic_DNA"/>
</dbReference>
<dbReference type="InterPro" id="IPR001279">
    <property type="entry name" value="Metallo-B-lactamas"/>
</dbReference>
<dbReference type="OrthoDB" id="9800940at2"/>
<feature type="domain" description="Metallo-beta-lactamase" evidence="1">
    <location>
        <begin position="36"/>
        <end position="241"/>
    </location>
</feature>
<dbReference type="PANTHER" id="PTHR42663:SF6">
    <property type="entry name" value="HYDROLASE C777.06C-RELATED"/>
    <property type="match status" value="1"/>
</dbReference>
<accession>A0A518BXB7</accession>
<proteinExistence type="predicted"/>
<dbReference type="Pfam" id="PF12706">
    <property type="entry name" value="Lactamase_B_2"/>
    <property type="match status" value="1"/>
</dbReference>
<dbReference type="EC" id="3.1.4.55" evidence="2"/>
<keyword evidence="2" id="KW-0378">Hydrolase</keyword>
<sequence>MSLELLFLGTGTSAGVPLIGCDCRVCTSSDPRDQRTRPSVVVRYADGAGVERQFLIDTTPELRVQCLREGIKRVDAVLYTHAHADHIVGTDDLRRFNAVQDTALDIYADEPTFEVLGRMFKYIFDTSMNLNKSFVATLIPHRVEHGVPFELHGATWTPVRLMHGRLPITGYRVDCGDRSVAYCTDVSTIPPESLALLTGLDVLVIDGLRHKHHPTHLTIDRACQYAADLGAKQTYLTHIGHEVLHAEVERELPDGVLLAVDGGRV</sequence>
<dbReference type="SMART" id="SM00849">
    <property type="entry name" value="Lactamase_B"/>
    <property type="match status" value="1"/>
</dbReference>
<dbReference type="SUPFAM" id="SSF56281">
    <property type="entry name" value="Metallo-hydrolase/oxidoreductase"/>
    <property type="match status" value="1"/>
</dbReference>
<dbReference type="RefSeq" id="WP_145445744.1">
    <property type="nucleotide sequence ID" value="NZ_CP036280.1"/>
</dbReference>
<organism evidence="2 3">
    <name type="scientific">Mucisphaera calidilacus</name>
    <dbReference type="NCBI Taxonomy" id="2527982"/>
    <lineage>
        <taxon>Bacteria</taxon>
        <taxon>Pseudomonadati</taxon>
        <taxon>Planctomycetota</taxon>
        <taxon>Phycisphaerae</taxon>
        <taxon>Phycisphaerales</taxon>
        <taxon>Phycisphaeraceae</taxon>
        <taxon>Mucisphaera</taxon>
    </lineage>
</organism>
<dbReference type="Gene3D" id="3.60.15.10">
    <property type="entry name" value="Ribonuclease Z/Hydroxyacylglutathione hydrolase-like"/>
    <property type="match status" value="1"/>
</dbReference>
<evidence type="ECO:0000313" key="3">
    <source>
        <dbReference type="Proteomes" id="UP000320386"/>
    </source>
</evidence>
<evidence type="ECO:0000313" key="2">
    <source>
        <dbReference type="EMBL" id="QDU71606.1"/>
    </source>
</evidence>